<keyword evidence="2" id="KW-1185">Reference proteome</keyword>
<proteinExistence type="predicted"/>
<dbReference type="Proteomes" id="UP000431401">
    <property type="component" value="Unassembled WGS sequence"/>
</dbReference>
<dbReference type="PANTHER" id="PTHR36221:SF1">
    <property type="entry name" value="DUF742 DOMAIN-CONTAINING PROTEIN"/>
    <property type="match status" value="1"/>
</dbReference>
<dbReference type="PANTHER" id="PTHR36221">
    <property type="entry name" value="DUF742 DOMAIN-CONTAINING PROTEIN"/>
    <property type="match status" value="1"/>
</dbReference>
<evidence type="ECO:0000313" key="1">
    <source>
        <dbReference type="EMBL" id="MQY27347.1"/>
    </source>
</evidence>
<evidence type="ECO:0000313" key="2">
    <source>
        <dbReference type="Proteomes" id="UP000431401"/>
    </source>
</evidence>
<dbReference type="AlphaFoldDB" id="A0A7K0DNT7"/>
<dbReference type="InterPro" id="IPR007995">
    <property type="entry name" value="DUF742"/>
</dbReference>
<organism evidence="1 2">
    <name type="scientific">Nocardia aurantia</name>
    <dbReference type="NCBI Taxonomy" id="2585199"/>
    <lineage>
        <taxon>Bacteria</taxon>
        <taxon>Bacillati</taxon>
        <taxon>Actinomycetota</taxon>
        <taxon>Actinomycetes</taxon>
        <taxon>Mycobacteriales</taxon>
        <taxon>Nocardiaceae</taxon>
        <taxon>Nocardia</taxon>
    </lineage>
</organism>
<sequence>MTSSTGGETHPDRLRFDENVPPATPYAVIRGHTVATGPGLDMLTFVVTVESGPRLRHSGPEYADILRLCRVPQSVAEVSARLRLPLALTKFLVGDLIGDGYLDCRAPAHTEVGPVDLRMLRAVLGGIRRL</sequence>
<gene>
    <name evidence="1" type="ORF">NRB56_29300</name>
</gene>
<comment type="caution">
    <text evidence="1">The sequence shown here is derived from an EMBL/GenBank/DDBJ whole genome shotgun (WGS) entry which is preliminary data.</text>
</comment>
<dbReference type="EMBL" id="WEGI01000006">
    <property type="protein sequence ID" value="MQY27347.1"/>
    <property type="molecule type" value="Genomic_DNA"/>
</dbReference>
<name>A0A7K0DNT7_9NOCA</name>
<dbReference type="RefSeq" id="WP_153342412.1">
    <property type="nucleotide sequence ID" value="NZ_WEGI01000006.1"/>
</dbReference>
<protein>
    <recommendedName>
        <fullName evidence="3">DUF742 domain-containing protein</fullName>
    </recommendedName>
</protein>
<accession>A0A7K0DNT7</accession>
<reference evidence="1 2" key="1">
    <citation type="submission" date="2019-10" db="EMBL/GenBank/DDBJ databases">
        <title>Nocardia macrotermitis sp. nov. and Nocardia aurantia sp. nov., isolated from the gut of fungus growing-termite Macrotermes natalensis.</title>
        <authorList>
            <person name="Benndorf R."/>
            <person name="Schwitalla J."/>
            <person name="Martin K."/>
            <person name="De Beer W."/>
            <person name="Kaster A.-K."/>
            <person name="Vollmers J."/>
            <person name="Poulsen M."/>
            <person name="Beemelmanns C."/>
        </authorList>
    </citation>
    <scope>NUCLEOTIDE SEQUENCE [LARGE SCALE GENOMIC DNA]</scope>
    <source>
        <strain evidence="1 2">RB56</strain>
    </source>
</reference>
<evidence type="ECO:0008006" key="3">
    <source>
        <dbReference type="Google" id="ProtNLM"/>
    </source>
</evidence>
<dbReference type="OrthoDB" id="3390328at2"/>
<dbReference type="Pfam" id="PF05331">
    <property type="entry name" value="DUF742"/>
    <property type="match status" value="1"/>
</dbReference>